<evidence type="ECO:0000313" key="2">
    <source>
        <dbReference type="EMBL" id="TQM62203.1"/>
    </source>
</evidence>
<evidence type="ECO:0000256" key="1">
    <source>
        <dbReference type="SAM" id="MobiDB-lite"/>
    </source>
</evidence>
<feature type="compositionally biased region" description="Low complexity" evidence="1">
    <location>
        <begin position="171"/>
        <end position="180"/>
    </location>
</feature>
<protein>
    <submittedName>
        <fullName evidence="2">Uncharacterized protein</fullName>
    </submittedName>
</protein>
<evidence type="ECO:0000313" key="3">
    <source>
        <dbReference type="Proteomes" id="UP000316747"/>
    </source>
</evidence>
<name>A0A543HV30_9MICO</name>
<dbReference type="AlphaFoldDB" id="A0A543HV30"/>
<reference evidence="2 3" key="1">
    <citation type="submission" date="2019-06" db="EMBL/GenBank/DDBJ databases">
        <title>Genome sequencing of plant associated microbes to promote plant fitness in Sorghum bicolor and Oryza sativa.</title>
        <authorList>
            <person name="Coleman-Derr D."/>
        </authorList>
    </citation>
    <scope>NUCLEOTIDE SEQUENCE [LARGE SCALE GENOMIC DNA]</scope>
    <source>
        <strain evidence="2 3">KV-663</strain>
    </source>
</reference>
<proteinExistence type="predicted"/>
<comment type="caution">
    <text evidence="2">The sequence shown here is derived from an EMBL/GenBank/DDBJ whole genome shotgun (WGS) entry which is preliminary data.</text>
</comment>
<dbReference type="EMBL" id="VFPM01000002">
    <property type="protein sequence ID" value="TQM62203.1"/>
    <property type="molecule type" value="Genomic_DNA"/>
</dbReference>
<dbReference type="Proteomes" id="UP000316747">
    <property type="component" value="Unassembled WGS sequence"/>
</dbReference>
<gene>
    <name evidence="2" type="ORF">FBY41_2232</name>
</gene>
<sequence>MTPHLRGQVRAYVDRSLPPALLHLYDKHLVCCTMCRHAADQERRIVAALRSDTGVPMSLRSSLMGLAATPPPMEEPIRSSGPRIPVPPLGSRMPSGPSHDPVPTVRPTAPPLHRSPMRAAVVASIAAGASVAAAWGLAISPLPGARTTTARVPVASFGEAGFGSAPLGATTTFPAPSAPTGQTVAGPGLSEGSSRSAGSSGSTGSSGSPGSAASRGSVATPYWVVRNRASALVAEVGPVRLSVARSAQSGP</sequence>
<dbReference type="RefSeq" id="WP_141844335.1">
    <property type="nucleotide sequence ID" value="NZ_VFPM01000002.1"/>
</dbReference>
<organism evidence="2 3">
    <name type="scientific">Humibacillus xanthopallidus</name>
    <dbReference type="NCBI Taxonomy" id="412689"/>
    <lineage>
        <taxon>Bacteria</taxon>
        <taxon>Bacillati</taxon>
        <taxon>Actinomycetota</taxon>
        <taxon>Actinomycetes</taxon>
        <taxon>Micrococcales</taxon>
        <taxon>Intrasporangiaceae</taxon>
        <taxon>Humibacillus</taxon>
    </lineage>
</organism>
<accession>A0A543HV30</accession>
<dbReference type="OrthoDB" id="5148815at2"/>
<feature type="region of interest" description="Disordered" evidence="1">
    <location>
        <begin position="171"/>
        <end position="217"/>
    </location>
</feature>
<feature type="compositionally biased region" description="Low complexity" evidence="1">
    <location>
        <begin position="188"/>
        <end position="217"/>
    </location>
</feature>
<keyword evidence="3" id="KW-1185">Reference proteome</keyword>